<feature type="region of interest" description="Disordered" evidence="5">
    <location>
        <begin position="212"/>
        <end position="347"/>
    </location>
</feature>
<keyword evidence="4 6" id="KW-0472">Membrane</keyword>
<comment type="caution">
    <text evidence="7">The sequence shown here is derived from an EMBL/GenBank/DDBJ whole genome shotgun (WGS) entry which is preliminary data.</text>
</comment>
<evidence type="ECO:0000313" key="7">
    <source>
        <dbReference type="EMBL" id="KAH7078201.1"/>
    </source>
</evidence>
<dbReference type="Proteomes" id="UP000813461">
    <property type="component" value="Unassembled WGS sequence"/>
</dbReference>
<dbReference type="OrthoDB" id="3692311at2759"/>
<evidence type="ECO:0000256" key="5">
    <source>
        <dbReference type="SAM" id="MobiDB-lite"/>
    </source>
</evidence>
<evidence type="ECO:0000313" key="8">
    <source>
        <dbReference type="Proteomes" id="UP000813461"/>
    </source>
</evidence>
<feature type="compositionally biased region" description="Polar residues" evidence="5">
    <location>
        <begin position="305"/>
        <end position="314"/>
    </location>
</feature>
<reference evidence="7" key="1">
    <citation type="journal article" date="2021" name="Nat. Commun.">
        <title>Genetic determinants of endophytism in the Arabidopsis root mycobiome.</title>
        <authorList>
            <person name="Mesny F."/>
            <person name="Miyauchi S."/>
            <person name="Thiergart T."/>
            <person name="Pickel B."/>
            <person name="Atanasova L."/>
            <person name="Karlsson M."/>
            <person name="Huettel B."/>
            <person name="Barry K.W."/>
            <person name="Haridas S."/>
            <person name="Chen C."/>
            <person name="Bauer D."/>
            <person name="Andreopoulos W."/>
            <person name="Pangilinan J."/>
            <person name="LaButti K."/>
            <person name="Riley R."/>
            <person name="Lipzen A."/>
            <person name="Clum A."/>
            <person name="Drula E."/>
            <person name="Henrissat B."/>
            <person name="Kohler A."/>
            <person name="Grigoriev I.V."/>
            <person name="Martin F.M."/>
            <person name="Hacquard S."/>
        </authorList>
    </citation>
    <scope>NUCLEOTIDE SEQUENCE</scope>
    <source>
        <strain evidence="7">MPI-SDFR-AT-0120</strain>
    </source>
</reference>
<feature type="transmembrane region" description="Helical" evidence="6">
    <location>
        <begin position="159"/>
        <end position="184"/>
    </location>
</feature>
<dbReference type="InterPro" id="IPR051694">
    <property type="entry name" value="Immunoregulatory_rcpt-like"/>
</dbReference>
<evidence type="ECO:0000256" key="6">
    <source>
        <dbReference type="SAM" id="Phobius"/>
    </source>
</evidence>
<evidence type="ECO:0000256" key="1">
    <source>
        <dbReference type="ARBA" id="ARBA00004167"/>
    </source>
</evidence>
<dbReference type="PANTHER" id="PTHR15549">
    <property type="entry name" value="PAIRED IMMUNOGLOBULIN-LIKE TYPE 2 RECEPTOR"/>
    <property type="match status" value="1"/>
</dbReference>
<proteinExistence type="predicted"/>
<name>A0A8K0VVA6_9PLEO</name>
<evidence type="ECO:0000256" key="2">
    <source>
        <dbReference type="ARBA" id="ARBA00022692"/>
    </source>
</evidence>
<comment type="subcellular location">
    <subcellularLocation>
        <location evidence="1">Membrane</location>
        <topology evidence="1">Single-pass membrane protein</topology>
    </subcellularLocation>
</comment>
<protein>
    <submittedName>
        <fullName evidence="7">Uncharacterized protein</fullName>
    </submittedName>
</protein>
<keyword evidence="3 6" id="KW-1133">Transmembrane helix</keyword>
<keyword evidence="2 6" id="KW-0812">Transmembrane</keyword>
<keyword evidence="8" id="KW-1185">Reference proteome</keyword>
<feature type="compositionally biased region" description="Polar residues" evidence="5">
    <location>
        <begin position="281"/>
        <end position="293"/>
    </location>
</feature>
<dbReference type="EMBL" id="JAGMVJ010000017">
    <property type="protein sequence ID" value="KAH7078201.1"/>
    <property type="molecule type" value="Genomic_DNA"/>
</dbReference>
<dbReference type="AlphaFoldDB" id="A0A8K0VVA6"/>
<accession>A0A8K0VVA6</accession>
<dbReference type="PANTHER" id="PTHR15549:SF26">
    <property type="entry name" value="AXIAL BUDDING PATTERN PROTEIN 2-RELATED"/>
    <property type="match status" value="1"/>
</dbReference>
<dbReference type="GO" id="GO:0071944">
    <property type="term" value="C:cell periphery"/>
    <property type="evidence" value="ECO:0007669"/>
    <property type="project" value="UniProtKB-ARBA"/>
</dbReference>
<gene>
    <name evidence="7" type="ORF">FB567DRAFT_129426</name>
</gene>
<dbReference type="GO" id="GO:0016020">
    <property type="term" value="C:membrane"/>
    <property type="evidence" value="ECO:0007669"/>
    <property type="project" value="UniProtKB-SubCell"/>
</dbReference>
<evidence type="ECO:0000256" key="3">
    <source>
        <dbReference type="ARBA" id="ARBA00022989"/>
    </source>
</evidence>
<sequence length="347" mass="36669">MSQVGLPDFGPTCPSGGQWWACSTGTYFVGCCARNPCSITCPQGDLYPAGFDPAYHAKFPDAECGSGVSFYTCIAGNTFLGCCKSNPCSASGCPRSDVSPTFLNTEALRIAYGAISAPSPSSAASSRTLSTAISSATGSPTSTRDAAVNVAPVKNGPPVAAIAGGAAGGALALAVIVGLLIYYFCHAKKSRKDHEETVIRRESDLPAMMAAQAKNPGADPYDAPPGYKSPNPNDYYAANSPYHSYAHHHQMQYPPTPEPQELPIEPLSPVNFSRKAGGHQRNLSELSGDTTLRSELETPVGTPRGKSQFSSPMSSPEIGTMSDWQSPVNPHHGPAKRTWTRDEVWHE</sequence>
<evidence type="ECO:0000256" key="4">
    <source>
        <dbReference type="ARBA" id="ARBA00023136"/>
    </source>
</evidence>
<organism evidence="7 8">
    <name type="scientific">Paraphoma chrysanthemicola</name>
    <dbReference type="NCBI Taxonomy" id="798071"/>
    <lineage>
        <taxon>Eukaryota</taxon>
        <taxon>Fungi</taxon>
        <taxon>Dikarya</taxon>
        <taxon>Ascomycota</taxon>
        <taxon>Pezizomycotina</taxon>
        <taxon>Dothideomycetes</taxon>
        <taxon>Pleosporomycetidae</taxon>
        <taxon>Pleosporales</taxon>
        <taxon>Pleosporineae</taxon>
        <taxon>Phaeosphaeriaceae</taxon>
        <taxon>Paraphoma</taxon>
    </lineage>
</organism>